<dbReference type="Proteomes" id="UP001595556">
    <property type="component" value="Unassembled WGS sequence"/>
</dbReference>
<dbReference type="InterPro" id="IPR000163">
    <property type="entry name" value="Prohibitin"/>
</dbReference>
<dbReference type="PANTHER" id="PTHR23222">
    <property type="entry name" value="PROHIBITIN"/>
    <property type="match status" value="1"/>
</dbReference>
<dbReference type="InterPro" id="IPR001107">
    <property type="entry name" value="Band_7"/>
</dbReference>
<evidence type="ECO:0000256" key="1">
    <source>
        <dbReference type="ARBA" id="ARBA00004167"/>
    </source>
</evidence>
<comment type="subcellular location">
    <subcellularLocation>
        <location evidence="1">Membrane</location>
        <topology evidence="1">Single-pass membrane protein</topology>
    </subcellularLocation>
</comment>
<keyword evidence="3" id="KW-0472">Membrane</keyword>
<organism evidence="5 6">
    <name type="scientific">Piscinibacterium candidicorallinum</name>
    <dbReference type="NCBI Taxonomy" id="1793872"/>
    <lineage>
        <taxon>Bacteria</taxon>
        <taxon>Pseudomonadati</taxon>
        <taxon>Pseudomonadota</taxon>
        <taxon>Betaproteobacteria</taxon>
        <taxon>Burkholderiales</taxon>
        <taxon>Piscinibacterium</taxon>
    </lineage>
</organism>
<feature type="domain" description="Band 7" evidence="4">
    <location>
        <begin position="42"/>
        <end position="206"/>
    </location>
</feature>
<reference evidence="6" key="1">
    <citation type="journal article" date="2019" name="Int. J. Syst. Evol. Microbiol.">
        <title>The Global Catalogue of Microorganisms (GCM) 10K type strain sequencing project: providing services to taxonomists for standard genome sequencing and annotation.</title>
        <authorList>
            <consortium name="The Broad Institute Genomics Platform"/>
            <consortium name="The Broad Institute Genome Sequencing Center for Infectious Disease"/>
            <person name="Wu L."/>
            <person name="Ma J."/>
        </authorList>
    </citation>
    <scope>NUCLEOTIDE SEQUENCE [LARGE SCALE GENOMIC DNA]</scope>
    <source>
        <strain evidence="6">KCTC 52168</strain>
    </source>
</reference>
<name>A0ABV7GZ44_9BURK</name>
<dbReference type="SUPFAM" id="SSF117892">
    <property type="entry name" value="Band 7/SPFH domain"/>
    <property type="match status" value="1"/>
</dbReference>
<dbReference type="Gene3D" id="3.30.479.30">
    <property type="entry name" value="Band 7 domain"/>
    <property type="match status" value="1"/>
</dbReference>
<keyword evidence="2" id="KW-0175">Coiled coil</keyword>
<keyword evidence="3" id="KW-1133">Transmembrane helix</keyword>
<dbReference type="InterPro" id="IPR036013">
    <property type="entry name" value="Band_7/SPFH_dom_sf"/>
</dbReference>
<accession>A0ABV7GZ44</accession>
<evidence type="ECO:0000313" key="6">
    <source>
        <dbReference type="Proteomes" id="UP001595556"/>
    </source>
</evidence>
<keyword evidence="3" id="KW-0812">Transmembrane</keyword>
<evidence type="ECO:0000256" key="2">
    <source>
        <dbReference type="SAM" id="Coils"/>
    </source>
</evidence>
<protein>
    <submittedName>
        <fullName evidence="5">Prohibitin family protein</fullName>
    </submittedName>
</protein>
<dbReference type="Pfam" id="PF01145">
    <property type="entry name" value="Band_7"/>
    <property type="match status" value="1"/>
</dbReference>
<dbReference type="PANTHER" id="PTHR23222:SF0">
    <property type="entry name" value="PROHIBITIN 1"/>
    <property type="match status" value="1"/>
</dbReference>
<feature type="transmembrane region" description="Helical" evidence="3">
    <location>
        <begin position="26"/>
        <end position="47"/>
    </location>
</feature>
<sequence length="289" mass="31541">MSMRFPQPGSGGEFASSGGAKTAGKIGAVSILVLVLLTVLIGSYFTVPSGHVAVITRFGAVKPAIYEEGLHFKMPFVDDRNLVNIQVLSYEAKAVDASTRDLQSVSATFVVQYAVDRTDAPEVYRNYRTVDVLQARALQPAIEESFKAVSAQQTAEELVTQRAAVREKILVSLREKLQPHFVTIKDMSVTNFAFSQAFTEAIEQKVTAEQRALKAKNDLERIKIEGEQRVAQAKAEADAIRVQAEAIQKQGGQEYVQLKAIEKWNGQLPTVAGGAVPFINLNMAEAAKK</sequence>
<gene>
    <name evidence="5" type="ORF">ACFOEN_03945</name>
</gene>
<evidence type="ECO:0000256" key="3">
    <source>
        <dbReference type="SAM" id="Phobius"/>
    </source>
</evidence>
<dbReference type="PRINTS" id="PR00679">
    <property type="entry name" value="PROHIBITIN"/>
</dbReference>
<dbReference type="CDD" id="cd03401">
    <property type="entry name" value="SPFH_prohibitin"/>
    <property type="match status" value="1"/>
</dbReference>
<dbReference type="SMART" id="SM00244">
    <property type="entry name" value="PHB"/>
    <property type="match status" value="1"/>
</dbReference>
<proteinExistence type="predicted"/>
<dbReference type="RefSeq" id="WP_377301289.1">
    <property type="nucleotide sequence ID" value="NZ_CP180191.1"/>
</dbReference>
<keyword evidence="6" id="KW-1185">Reference proteome</keyword>
<evidence type="ECO:0000313" key="5">
    <source>
        <dbReference type="EMBL" id="MFC3146790.1"/>
    </source>
</evidence>
<dbReference type="EMBL" id="JBHRTI010000003">
    <property type="protein sequence ID" value="MFC3146790.1"/>
    <property type="molecule type" value="Genomic_DNA"/>
</dbReference>
<evidence type="ECO:0000259" key="4">
    <source>
        <dbReference type="SMART" id="SM00244"/>
    </source>
</evidence>
<feature type="coiled-coil region" evidence="2">
    <location>
        <begin position="205"/>
        <end position="250"/>
    </location>
</feature>
<comment type="caution">
    <text evidence="5">The sequence shown here is derived from an EMBL/GenBank/DDBJ whole genome shotgun (WGS) entry which is preliminary data.</text>
</comment>